<dbReference type="InterPro" id="IPR013762">
    <property type="entry name" value="Integrase-like_cat_sf"/>
</dbReference>
<feature type="domain" description="Tyr recombinase" evidence="3">
    <location>
        <begin position="358"/>
        <end position="562"/>
    </location>
</feature>
<keyword evidence="5" id="KW-1185">Reference proteome</keyword>
<evidence type="ECO:0000259" key="3">
    <source>
        <dbReference type="PROSITE" id="PS51898"/>
    </source>
</evidence>
<accession>A0ABT3NZT7</accession>
<keyword evidence="1" id="KW-0233">DNA recombination</keyword>
<reference evidence="4 5" key="1">
    <citation type="submission" date="2022-10" db="EMBL/GenBank/DDBJ databases">
        <title>Roseococcus glaciei nov., sp. nov., isolated from glacier.</title>
        <authorList>
            <person name="Liu Q."/>
            <person name="Xin Y.-H."/>
        </authorList>
    </citation>
    <scope>NUCLEOTIDE SEQUENCE [LARGE SCALE GENOMIC DNA]</scope>
    <source>
        <strain evidence="4 5">MDT2-1-1</strain>
    </source>
</reference>
<evidence type="ECO:0000256" key="2">
    <source>
        <dbReference type="SAM" id="MobiDB-lite"/>
    </source>
</evidence>
<dbReference type="Proteomes" id="UP001526430">
    <property type="component" value="Unassembled WGS sequence"/>
</dbReference>
<dbReference type="Pfam" id="PF00589">
    <property type="entry name" value="Phage_integrase"/>
    <property type="match status" value="1"/>
</dbReference>
<gene>
    <name evidence="4" type="ORF">OF850_18790</name>
</gene>
<evidence type="ECO:0000256" key="1">
    <source>
        <dbReference type="ARBA" id="ARBA00023172"/>
    </source>
</evidence>
<dbReference type="PROSITE" id="PS51898">
    <property type="entry name" value="TYR_RECOMBINASE"/>
    <property type="match status" value="1"/>
</dbReference>
<evidence type="ECO:0000313" key="5">
    <source>
        <dbReference type="Proteomes" id="UP001526430"/>
    </source>
</evidence>
<dbReference type="Gene3D" id="1.10.443.10">
    <property type="entry name" value="Intergrase catalytic core"/>
    <property type="match status" value="1"/>
</dbReference>
<name>A0ABT3NZT7_9PROT</name>
<dbReference type="EMBL" id="JAPFQI010000019">
    <property type="protein sequence ID" value="MCW8087675.1"/>
    <property type="molecule type" value="Genomic_DNA"/>
</dbReference>
<evidence type="ECO:0000313" key="4">
    <source>
        <dbReference type="EMBL" id="MCW8087675.1"/>
    </source>
</evidence>
<feature type="region of interest" description="Disordered" evidence="2">
    <location>
        <begin position="1"/>
        <end position="27"/>
    </location>
</feature>
<dbReference type="InterPro" id="IPR011010">
    <property type="entry name" value="DNA_brk_join_enz"/>
</dbReference>
<protein>
    <submittedName>
        <fullName evidence="4">Site-specific integrase</fullName>
    </submittedName>
</protein>
<organism evidence="4 5">
    <name type="scientific">Sabulicella glaciei</name>
    <dbReference type="NCBI Taxonomy" id="2984948"/>
    <lineage>
        <taxon>Bacteria</taxon>
        <taxon>Pseudomonadati</taxon>
        <taxon>Pseudomonadota</taxon>
        <taxon>Alphaproteobacteria</taxon>
        <taxon>Acetobacterales</taxon>
        <taxon>Acetobacteraceae</taxon>
        <taxon>Sabulicella</taxon>
    </lineage>
</organism>
<dbReference type="RefSeq" id="WP_301591882.1">
    <property type="nucleotide sequence ID" value="NZ_JAPFQI010000019.1"/>
</dbReference>
<comment type="caution">
    <text evidence="4">The sequence shown here is derived from an EMBL/GenBank/DDBJ whole genome shotgun (WGS) entry which is preliminary data.</text>
</comment>
<proteinExistence type="predicted"/>
<dbReference type="InterPro" id="IPR002104">
    <property type="entry name" value="Integrase_catalytic"/>
</dbReference>
<dbReference type="SUPFAM" id="SSF56349">
    <property type="entry name" value="DNA breaking-rejoining enzymes"/>
    <property type="match status" value="1"/>
</dbReference>
<sequence>MLRSHIFHVTTNTDQQRHPMATSDNYSDPQTLAQLRQQILADATLPEARRKAMASALNTVERALGQPLESLPADPTQLRPMLERVTPAMVRLSTGSWKNVRSLLGAVLRHANRNMLPQRFDIAPSPAWGELLGLVRGTRHLFHLGRFARYATQADIEPDEVNDAVLARYTQLLVTQSLGSAPLRCGRDTILSWNAARERFPQWPQQTLTVPDNRIRRSLDWGKYPATLQAEVEGWIAWLGGDLFLDRDFRPLKPLSLQSRKRYLSLYLGELVADGVNPATMTELAPLVAPAMAKRALSRVHRRQGDRTSLHLSAMAGVVLMIARHWAKLPADEIEKLRRLSKTLRPETQGLTPRNERRLALLMDPRQQELLINLPARLAERVRKGGRPTQHLARIMQTAVAVDVLLSAALRISNLAGLSIGKTLLVHHDGRMSIAIPADQVKNSVPLTADLPPTATALVREYIRLYRPLLGDASGPWLFPGAKPGTQKTTGALRDQISGAIAREYGLEMHPHLFRHFLAAMVLAANPGNDGLVTRALGHKRQDTTRSHYVGFQTQHALKHYDALIERRRTQSIISAGGR</sequence>